<organism evidence="13">
    <name type="scientific">Marchantia polymorpha</name>
    <name type="common">Common liverwort</name>
    <name type="synonym">Marchantia aquatica</name>
    <dbReference type="NCBI Taxonomy" id="3197"/>
    <lineage>
        <taxon>Eukaryota</taxon>
        <taxon>Viridiplantae</taxon>
        <taxon>Streptophyta</taxon>
        <taxon>Embryophyta</taxon>
        <taxon>Marchantiophyta</taxon>
        <taxon>Marchantiopsida</taxon>
        <taxon>Marchantiidae</taxon>
        <taxon>Marchantiales</taxon>
        <taxon>Marchantiaceae</taxon>
        <taxon>Marchantia</taxon>
    </lineage>
</organism>
<dbReference type="GO" id="GO:0051301">
    <property type="term" value="P:cell division"/>
    <property type="evidence" value="ECO:0007669"/>
    <property type="project" value="UniProtKB-ARBA"/>
</dbReference>
<dbReference type="Pfam" id="PF06507">
    <property type="entry name" value="ARF_AD"/>
    <property type="match status" value="1"/>
</dbReference>
<feature type="domain" description="PB1" evidence="12">
    <location>
        <begin position="733"/>
        <end position="813"/>
    </location>
</feature>
<evidence type="ECO:0000256" key="1">
    <source>
        <dbReference type="ARBA" id="ARBA00004123"/>
    </source>
</evidence>
<dbReference type="SMART" id="SM01019">
    <property type="entry name" value="B3"/>
    <property type="match status" value="1"/>
</dbReference>
<dbReference type="Gene3D" id="2.30.30.1040">
    <property type="match status" value="1"/>
</dbReference>
<keyword evidence="7 9" id="KW-0539">Nucleus</keyword>
<evidence type="ECO:0000259" key="11">
    <source>
        <dbReference type="PROSITE" id="PS50863"/>
    </source>
</evidence>
<evidence type="ECO:0000259" key="12">
    <source>
        <dbReference type="PROSITE" id="PS51745"/>
    </source>
</evidence>
<dbReference type="SUPFAM" id="SSF101936">
    <property type="entry name" value="DNA-binding pseudobarrel domain"/>
    <property type="match status" value="1"/>
</dbReference>
<evidence type="ECO:0000256" key="8">
    <source>
        <dbReference type="ARBA" id="ARBA00023294"/>
    </source>
</evidence>
<feature type="region of interest" description="Disordered" evidence="10">
    <location>
        <begin position="640"/>
        <end position="683"/>
    </location>
</feature>
<dbReference type="CDD" id="cd10017">
    <property type="entry name" value="B3_DNA"/>
    <property type="match status" value="1"/>
</dbReference>
<dbReference type="FunFam" id="2.30.30.1040:FF:000002">
    <property type="entry name" value="Auxin response factor"/>
    <property type="match status" value="1"/>
</dbReference>
<evidence type="ECO:0000256" key="2">
    <source>
        <dbReference type="ARBA" id="ARBA00007853"/>
    </source>
</evidence>
<feature type="compositionally biased region" description="Basic and acidic residues" evidence="10">
    <location>
        <begin position="662"/>
        <end position="675"/>
    </location>
</feature>
<feature type="region of interest" description="Disordered" evidence="10">
    <location>
        <begin position="306"/>
        <end position="345"/>
    </location>
</feature>
<comment type="function">
    <text evidence="9">Auxin response factors (ARFs) are transcriptional factors that bind specifically to the DNA sequence 5'-TGTCTC-3' found in the auxin-responsive promoter elements (AuxREs).</text>
</comment>
<dbReference type="FunFam" id="2.40.330.10:FF:000001">
    <property type="entry name" value="Auxin response factor"/>
    <property type="match status" value="1"/>
</dbReference>
<reference evidence="13" key="1">
    <citation type="submission" date="2014-08" db="EMBL/GenBank/DDBJ databases">
        <title>DNA barcoding of Bradysia (Diptera: Sciaridae) for detection of the immature stages on agricultural crops.</title>
        <authorList>
            <person name="Shin S."/>
            <person name="Jung S."/>
            <person name="Heller K."/>
            <person name="Menzel F."/>
            <person name="Hong T.-K."/>
            <person name="Lee H."/>
            <person name="Lee S."/>
        </authorList>
    </citation>
    <scope>NUCLEOTIDE SEQUENCE</scope>
</reference>
<name>A0A0K2QVG2_MARPO</name>
<feature type="region of interest" description="Disordered" evidence="10">
    <location>
        <begin position="1"/>
        <end position="56"/>
    </location>
</feature>
<protein>
    <recommendedName>
        <fullName evidence="9">Auxin response factor</fullName>
    </recommendedName>
</protein>
<sequence>MPGPSPGCGTMSGTNIKMEKSEESMGGGGKGWGGGRDRDSSSDGGGGSGENTGLDPQLWHACAGGMVQLPPVGAKVIYFPQGHGEQAATPPEFPRMMGPQGTIGCRVVSVSFLADTETDEVYARIRLQPLEREAAMSIADSTLDADGGPSSPPPEKPASFAKTLTQSDANNGGGFSVPRYCAETIFPPLDYSIDPPVQTVLAKDVHGERWKFRHIYRGTPRRHLLTTGWSTFVNQKKLVAGDAIVFLRTASGELCVGVRRSMRGTGGADSSTWSGGSSTSHHRPNRWEVKGTESFSDFLGNDSAAGGGSVSSAGSAAGPGGPRAGPGGSNSGPGIGIPGPSTTSSFARNRARVTAQSVLEAASLAVQGQPFEVVYYPRASTAEFCVKAQAVKAALDHTWFPGMRFKMAFETEDSSRISWFMGTISAVQPADSLWPKSPWRVLQVTWDEPDLLQGVSRVSPWQVELVSTLPMQLPPFSLPKKKLRAAQPSDMNMQGQGLMGMPITLPSVFGQINPWAHGLTMEEVTAGMQGARHDRVFGLALSEKFRPGKLPGGFFSAAEGYYPDHAGRGGGGEPHLSAFPLQDRASNISSLISSLGSVPPSGDHGSAGALLVPAGSWSGGSANNKSASTQLVLFGQAINTDSNKSQPQHSGGSSCDGPSLQHLKEESSGKRKDSPSESNQNENFERGQKYMSGSLSNGKQSDLIVGEFQKWVPGLDKERGAGEKLAASPGESFSHCKVFKENDEVGRTVDLSQFSSYEELYDRLGAMFGLEQKVPLNAMFYRDGENYTRNVGCEPYRNFAKSARRLVIRVDPSSNGKTRSQ</sequence>
<evidence type="ECO:0000256" key="7">
    <source>
        <dbReference type="ARBA" id="ARBA00023242"/>
    </source>
</evidence>
<dbReference type="GO" id="GO:0007389">
    <property type="term" value="P:pattern specification process"/>
    <property type="evidence" value="ECO:0007669"/>
    <property type="project" value="UniProtKB-ARBA"/>
</dbReference>
<dbReference type="InterPro" id="IPR044835">
    <property type="entry name" value="ARF_plant"/>
</dbReference>
<dbReference type="GO" id="GO:0005634">
    <property type="term" value="C:nucleus"/>
    <property type="evidence" value="ECO:0007669"/>
    <property type="project" value="UniProtKB-SubCell"/>
</dbReference>
<dbReference type="AlphaFoldDB" id="A0A0K2QVG2"/>
<feature type="region of interest" description="Disordered" evidence="10">
    <location>
        <begin position="263"/>
        <end position="287"/>
    </location>
</feature>
<feature type="compositionally biased region" description="Gly residues" evidence="10">
    <location>
        <begin position="317"/>
        <end position="337"/>
    </location>
</feature>
<dbReference type="EMBL" id="AB981319">
    <property type="protein sequence ID" value="BAS06561.1"/>
    <property type="molecule type" value="Genomic_DNA"/>
</dbReference>
<feature type="compositionally biased region" description="Gly residues" evidence="10">
    <location>
        <begin position="25"/>
        <end position="34"/>
    </location>
</feature>
<dbReference type="InterPro" id="IPR003340">
    <property type="entry name" value="B3_DNA-bd"/>
</dbReference>
<dbReference type="InterPro" id="IPR053793">
    <property type="entry name" value="PB1-like"/>
</dbReference>
<dbReference type="GO" id="GO:0006355">
    <property type="term" value="P:regulation of DNA-templated transcription"/>
    <property type="evidence" value="ECO:0007669"/>
    <property type="project" value="InterPro"/>
</dbReference>
<dbReference type="Gene3D" id="2.40.330.10">
    <property type="entry name" value="DNA-binding pseudobarrel domain"/>
    <property type="match status" value="1"/>
</dbReference>
<evidence type="ECO:0000256" key="5">
    <source>
        <dbReference type="ARBA" id="ARBA00023125"/>
    </source>
</evidence>
<comment type="subunit">
    <text evidence="3 9">Homodimers and heterodimers.</text>
</comment>
<keyword evidence="4 9" id="KW-0805">Transcription regulation</keyword>
<feature type="compositionally biased region" description="Polar residues" evidence="10">
    <location>
        <begin position="640"/>
        <end position="653"/>
    </location>
</feature>
<gene>
    <name evidence="13" type="primary">MpARF3</name>
</gene>
<proteinExistence type="inferred from homology"/>
<comment type="subcellular location">
    <subcellularLocation>
        <location evidence="1 9">Nucleus</location>
    </subcellularLocation>
</comment>
<comment type="similarity">
    <text evidence="2 9">Belongs to the ARF family.</text>
</comment>
<feature type="region of interest" description="Disordered" evidence="10">
    <location>
        <begin position="141"/>
        <end position="160"/>
    </location>
</feature>
<dbReference type="GO" id="GO:0048829">
    <property type="term" value="P:root cap development"/>
    <property type="evidence" value="ECO:0007669"/>
    <property type="project" value="UniProtKB-ARBA"/>
</dbReference>
<dbReference type="GO" id="GO:0009734">
    <property type="term" value="P:auxin-activated signaling pathway"/>
    <property type="evidence" value="ECO:0007669"/>
    <property type="project" value="UniProtKB-KW"/>
</dbReference>
<feature type="compositionally biased region" description="Low complexity" evidence="10">
    <location>
        <begin position="268"/>
        <end position="279"/>
    </location>
</feature>
<evidence type="ECO:0000256" key="4">
    <source>
        <dbReference type="ARBA" id="ARBA00023015"/>
    </source>
</evidence>
<feature type="domain" description="TF-B3" evidence="11">
    <location>
        <begin position="160"/>
        <end position="262"/>
    </location>
</feature>
<evidence type="ECO:0000256" key="3">
    <source>
        <dbReference type="ARBA" id="ARBA00011726"/>
    </source>
</evidence>
<dbReference type="SMR" id="A0A0K2QVG2"/>
<evidence type="ECO:0000313" key="13">
    <source>
        <dbReference type="EMBL" id="BAS06561.1"/>
    </source>
</evidence>
<dbReference type="Pfam" id="PF02362">
    <property type="entry name" value="B3"/>
    <property type="match status" value="1"/>
</dbReference>
<dbReference type="Gramene" id="Mp1g07070.1">
    <property type="protein sequence ID" value="Mp1g07070.1.cds"/>
    <property type="gene ID" value="Mp1g07070"/>
</dbReference>
<evidence type="ECO:0000256" key="6">
    <source>
        <dbReference type="ARBA" id="ARBA00023163"/>
    </source>
</evidence>
<dbReference type="PANTHER" id="PTHR31384:SF39">
    <property type="entry name" value="AUXIN RESPONSE FACTOR"/>
    <property type="match status" value="1"/>
</dbReference>
<evidence type="ECO:0000256" key="9">
    <source>
        <dbReference type="RuleBase" id="RU004561"/>
    </source>
</evidence>
<dbReference type="Gene3D" id="3.10.20.90">
    <property type="entry name" value="Phosphatidylinositol 3-kinase Catalytic Subunit, Chain A, domain 1"/>
    <property type="match status" value="1"/>
</dbReference>
<dbReference type="InterPro" id="IPR010525">
    <property type="entry name" value="ARF_dom"/>
</dbReference>
<keyword evidence="5 9" id="KW-0238">DNA-binding</keyword>
<dbReference type="InterPro" id="IPR015300">
    <property type="entry name" value="DNA-bd_pseudobarrel_sf"/>
</dbReference>
<dbReference type="PROSITE" id="PS51745">
    <property type="entry name" value="PB1"/>
    <property type="match status" value="1"/>
</dbReference>
<accession>A0A0K2QVG2</accession>
<keyword evidence="6 9" id="KW-0804">Transcription</keyword>
<evidence type="ECO:0000256" key="10">
    <source>
        <dbReference type="SAM" id="MobiDB-lite"/>
    </source>
</evidence>
<dbReference type="PANTHER" id="PTHR31384">
    <property type="entry name" value="AUXIN RESPONSE FACTOR 4-RELATED"/>
    <property type="match status" value="1"/>
</dbReference>
<keyword evidence="8 9" id="KW-0927">Auxin signaling pathway</keyword>
<dbReference type="PROSITE" id="PS50863">
    <property type="entry name" value="B3"/>
    <property type="match status" value="1"/>
</dbReference>
<dbReference type="GO" id="GO:0003677">
    <property type="term" value="F:DNA binding"/>
    <property type="evidence" value="ECO:0007669"/>
    <property type="project" value="UniProtKB-KW"/>
</dbReference>